<dbReference type="RefSeq" id="WP_347497039.1">
    <property type="nucleotide sequence ID" value="NZ_FPIP01000009.1"/>
</dbReference>
<dbReference type="AlphaFoldDB" id="A0A1K1PMU8"/>
<feature type="domain" description="Aminotransferase class V" evidence="1">
    <location>
        <begin position="3"/>
        <end position="366"/>
    </location>
</feature>
<dbReference type="EMBL" id="FPIP01000009">
    <property type="protein sequence ID" value="SFW48741.1"/>
    <property type="molecule type" value="Genomic_DNA"/>
</dbReference>
<dbReference type="PANTHER" id="PTHR43586">
    <property type="entry name" value="CYSTEINE DESULFURASE"/>
    <property type="match status" value="1"/>
</dbReference>
<evidence type="ECO:0000259" key="1">
    <source>
        <dbReference type="Pfam" id="PF00266"/>
    </source>
</evidence>
<accession>A0A1K1PMU8</accession>
<proteinExistence type="predicted"/>
<dbReference type="GO" id="GO:0003824">
    <property type="term" value="F:catalytic activity"/>
    <property type="evidence" value="ECO:0007669"/>
    <property type="project" value="UniProtKB-ARBA"/>
</dbReference>
<dbReference type="InterPro" id="IPR000192">
    <property type="entry name" value="Aminotrans_V_dom"/>
</dbReference>
<dbReference type="Gene3D" id="3.90.1150.10">
    <property type="entry name" value="Aspartate Aminotransferase, domain 1"/>
    <property type="match status" value="1"/>
</dbReference>
<protein>
    <submittedName>
        <fullName evidence="2">Cysteine desulfurase family protein</fullName>
    </submittedName>
</protein>
<sequence length="379" mass="40593">MMINFDNAATTYPKPLSVRKAAADAIMSFGGNAGRGGHQLAMRTSEAYYNARETAAEFFGAEPENTVFTLNCTYALNMAIQGVMSQGGHLIISSMEHNSAARPAVALALKKQITLSVAEVYPDKEQTIESFRRLIRSDTKAVVCTLASNVTGQLLPYREIGELCRQRGVCFIADGAQACGIYDIKLSDGINILCTAGHKGLYGITGTGLLITDGKYPIAPIIQGGTGSESLSLFQPTILPDSLESGTPNIIGAVTAGEGIRFIKGRGIDNIRAHEERLCRRFISELSPVEGITIYRDEGAEYVPIVSFNAYGMGSEEAAAILGEKGFCLRAGYHCAALAHATLGTKGGTVRFAPSVFNTEAEVLKLVYYVKILKNLQNS</sequence>
<dbReference type="InterPro" id="IPR015421">
    <property type="entry name" value="PyrdxlP-dep_Trfase_major"/>
</dbReference>
<name>A0A1K1PMU8_RUMFL</name>
<dbReference type="Proteomes" id="UP000183461">
    <property type="component" value="Unassembled WGS sequence"/>
</dbReference>
<dbReference type="Gene3D" id="3.40.640.10">
    <property type="entry name" value="Type I PLP-dependent aspartate aminotransferase-like (Major domain)"/>
    <property type="match status" value="1"/>
</dbReference>
<dbReference type="InterPro" id="IPR015422">
    <property type="entry name" value="PyrdxlP-dep_Trfase_small"/>
</dbReference>
<gene>
    <name evidence="2" type="ORF">SAMN02910280_2879</name>
</gene>
<dbReference type="InterPro" id="IPR015424">
    <property type="entry name" value="PyrdxlP-dep_Trfase"/>
</dbReference>
<evidence type="ECO:0000313" key="3">
    <source>
        <dbReference type="Proteomes" id="UP000183461"/>
    </source>
</evidence>
<evidence type="ECO:0000313" key="2">
    <source>
        <dbReference type="EMBL" id="SFW48741.1"/>
    </source>
</evidence>
<dbReference type="Pfam" id="PF00266">
    <property type="entry name" value="Aminotran_5"/>
    <property type="match status" value="1"/>
</dbReference>
<organism evidence="2 3">
    <name type="scientific">Ruminococcus flavefaciens</name>
    <dbReference type="NCBI Taxonomy" id="1265"/>
    <lineage>
        <taxon>Bacteria</taxon>
        <taxon>Bacillati</taxon>
        <taxon>Bacillota</taxon>
        <taxon>Clostridia</taxon>
        <taxon>Eubacteriales</taxon>
        <taxon>Oscillospiraceae</taxon>
        <taxon>Ruminococcus</taxon>
    </lineage>
</organism>
<dbReference type="PANTHER" id="PTHR43586:SF4">
    <property type="entry name" value="ISOPENICILLIN N EPIMERASE"/>
    <property type="match status" value="1"/>
</dbReference>
<reference evidence="2 3" key="1">
    <citation type="submission" date="2016-11" db="EMBL/GenBank/DDBJ databases">
        <authorList>
            <person name="Jaros S."/>
            <person name="Januszkiewicz K."/>
            <person name="Wedrychowicz H."/>
        </authorList>
    </citation>
    <scope>NUCLEOTIDE SEQUENCE [LARGE SCALE GENOMIC DNA]</scope>
    <source>
        <strain evidence="2 3">YL228</strain>
    </source>
</reference>
<dbReference type="SUPFAM" id="SSF53383">
    <property type="entry name" value="PLP-dependent transferases"/>
    <property type="match status" value="1"/>
</dbReference>